<feature type="compositionally biased region" description="Basic residues" evidence="1">
    <location>
        <begin position="34"/>
        <end position="49"/>
    </location>
</feature>
<organism evidence="2 3">
    <name type="scientific">Parelaphostrongylus tenuis</name>
    <name type="common">Meningeal worm</name>
    <dbReference type="NCBI Taxonomy" id="148309"/>
    <lineage>
        <taxon>Eukaryota</taxon>
        <taxon>Metazoa</taxon>
        <taxon>Ecdysozoa</taxon>
        <taxon>Nematoda</taxon>
        <taxon>Chromadorea</taxon>
        <taxon>Rhabditida</taxon>
        <taxon>Rhabditina</taxon>
        <taxon>Rhabditomorpha</taxon>
        <taxon>Strongyloidea</taxon>
        <taxon>Metastrongylidae</taxon>
        <taxon>Parelaphostrongylus</taxon>
    </lineage>
</organism>
<evidence type="ECO:0000256" key="1">
    <source>
        <dbReference type="SAM" id="MobiDB-lite"/>
    </source>
</evidence>
<gene>
    <name evidence="2" type="ORF">KIN20_034424</name>
</gene>
<protein>
    <submittedName>
        <fullName evidence="2">Uncharacterized protein</fullName>
    </submittedName>
</protein>
<evidence type="ECO:0000313" key="3">
    <source>
        <dbReference type="Proteomes" id="UP001196413"/>
    </source>
</evidence>
<evidence type="ECO:0000313" key="2">
    <source>
        <dbReference type="EMBL" id="KAJ1372303.1"/>
    </source>
</evidence>
<sequence>MRVFMTFIWARRSDGYEERYTQRSTRAVREFPLARKKKTKASHAKKRNAVRVPGERDRESSISCRSGSRQGQMEN</sequence>
<keyword evidence="3" id="KW-1185">Reference proteome</keyword>
<proteinExistence type="predicted"/>
<feature type="compositionally biased region" description="Polar residues" evidence="1">
    <location>
        <begin position="61"/>
        <end position="75"/>
    </location>
</feature>
<name>A0AAD5RAB7_PARTN</name>
<dbReference type="Proteomes" id="UP001196413">
    <property type="component" value="Unassembled WGS sequence"/>
</dbReference>
<feature type="region of interest" description="Disordered" evidence="1">
    <location>
        <begin position="34"/>
        <end position="75"/>
    </location>
</feature>
<reference evidence="2" key="1">
    <citation type="submission" date="2021-06" db="EMBL/GenBank/DDBJ databases">
        <title>Parelaphostrongylus tenuis whole genome reference sequence.</title>
        <authorList>
            <person name="Garwood T.J."/>
            <person name="Larsen P.A."/>
            <person name="Fountain-Jones N.M."/>
            <person name="Garbe J.R."/>
            <person name="Macchietto M.G."/>
            <person name="Kania S.A."/>
            <person name="Gerhold R.W."/>
            <person name="Richards J.E."/>
            <person name="Wolf T.M."/>
        </authorList>
    </citation>
    <scope>NUCLEOTIDE SEQUENCE</scope>
    <source>
        <strain evidence="2">MNPRO001-30</strain>
        <tissue evidence="2">Meninges</tissue>
    </source>
</reference>
<accession>A0AAD5RAB7</accession>
<comment type="caution">
    <text evidence="2">The sequence shown here is derived from an EMBL/GenBank/DDBJ whole genome shotgun (WGS) entry which is preliminary data.</text>
</comment>
<dbReference type="EMBL" id="JAHQIW010007124">
    <property type="protein sequence ID" value="KAJ1372303.1"/>
    <property type="molecule type" value="Genomic_DNA"/>
</dbReference>
<dbReference type="AlphaFoldDB" id="A0AAD5RAB7"/>